<name>A0A075UNH6_9PSEU</name>
<accession>A0A075UNH6</accession>
<feature type="chain" id="PRO_5001709927" evidence="1">
    <location>
        <begin position="30"/>
        <end position="129"/>
    </location>
</feature>
<keyword evidence="1" id="KW-0732">Signal</keyword>
<evidence type="ECO:0000313" key="3">
    <source>
        <dbReference type="Proteomes" id="UP000028492"/>
    </source>
</evidence>
<organism evidence="2 3">
    <name type="scientific">Amycolatopsis japonica</name>
    <dbReference type="NCBI Taxonomy" id="208439"/>
    <lineage>
        <taxon>Bacteria</taxon>
        <taxon>Bacillati</taxon>
        <taxon>Actinomycetota</taxon>
        <taxon>Actinomycetes</taxon>
        <taxon>Pseudonocardiales</taxon>
        <taxon>Pseudonocardiaceae</taxon>
        <taxon>Amycolatopsis</taxon>
        <taxon>Amycolatopsis japonica group</taxon>
    </lineage>
</organism>
<sequence length="129" mass="13500">MRKSLTRALLTLPAVVAATLVSVGGTATAAPAGTHAGPVQIMDCSHAHSNKDSGSGRTTTVLRYRTGPHTSCEPLGQAGSNTLIYYHCWTSGESVGGVSTWTWGRVAGTQREGWFSDKYLSNGGSTKKC</sequence>
<dbReference type="eggNOG" id="COG4991">
    <property type="taxonomic scope" value="Bacteria"/>
</dbReference>
<proteinExistence type="predicted"/>
<reference evidence="2 3" key="1">
    <citation type="journal article" date="2014" name="J. Biotechnol.">
        <title>Complete genome sequence of the actinobacterium Amycolatopsis japonica MG417-CF17(T) (=DSM 44213T) producing (S,S)-N,N'-ethylenediaminedisuccinic acid.</title>
        <authorList>
            <person name="Stegmann E."/>
            <person name="Albersmeier A."/>
            <person name="Spohn M."/>
            <person name="Gert H."/>
            <person name="Weber T."/>
            <person name="Wohlleben W."/>
            <person name="Kalinowski J."/>
            <person name="Ruckert C."/>
        </authorList>
    </citation>
    <scope>NUCLEOTIDE SEQUENCE [LARGE SCALE GENOMIC DNA]</scope>
    <source>
        <strain evidence="3">MG417-CF17 (DSM 44213)</strain>
    </source>
</reference>
<dbReference type="Proteomes" id="UP000028492">
    <property type="component" value="Chromosome"/>
</dbReference>
<gene>
    <name evidence="2" type="ORF">AJAP_05950</name>
</gene>
<dbReference type="KEGG" id="aja:AJAP_05950"/>
<feature type="signal peptide" evidence="1">
    <location>
        <begin position="1"/>
        <end position="29"/>
    </location>
</feature>
<dbReference type="AlphaFoldDB" id="A0A075UNH6"/>
<protein>
    <submittedName>
        <fullName evidence="2">Putative secreted protein</fullName>
    </submittedName>
</protein>
<dbReference type="EMBL" id="CP008953">
    <property type="protein sequence ID" value="AIG74109.1"/>
    <property type="molecule type" value="Genomic_DNA"/>
</dbReference>
<evidence type="ECO:0000256" key="1">
    <source>
        <dbReference type="SAM" id="SignalP"/>
    </source>
</evidence>
<keyword evidence="3" id="KW-1185">Reference proteome</keyword>
<evidence type="ECO:0000313" key="2">
    <source>
        <dbReference type="EMBL" id="AIG74109.1"/>
    </source>
</evidence>
<dbReference type="HOGENOM" id="CLU_161148_0_0_11"/>